<gene>
    <name evidence="1" type="ORF">HG543_47680</name>
</gene>
<protein>
    <submittedName>
        <fullName evidence="1">Uncharacterized protein</fullName>
    </submittedName>
</protein>
<dbReference type="Proteomes" id="UP000518300">
    <property type="component" value="Unassembled WGS sequence"/>
</dbReference>
<name>A0A848LY17_9BACT</name>
<organism evidence="1 2">
    <name type="scientific">Pyxidicoccus fallax</name>
    <dbReference type="NCBI Taxonomy" id="394095"/>
    <lineage>
        <taxon>Bacteria</taxon>
        <taxon>Pseudomonadati</taxon>
        <taxon>Myxococcota</taxon>
        <taxon>Myxococcia</taxon>
        <taxon>Myxococcales</taxon>
        <taxon>Cystobacterineae</taxon>
        <taxon>Myxococcaceae</taxon>
        <taxon>Pyxidicoccus</taxon>
    </lineage>
</organism>
<evidence type="ECO:0000313" key="1">
    <source>
        <dbReference type="EMBL" id="NMO22490.1"/>
    </source>
</evidence>
<dbReference type="RefSeq" id="WP_169351628.1">
    <property type="nucleotide sequence ID" value="NZ_JABBJJ010000429.1"/>
</dbReference>
<accession>A0A848LY17</accession>
<comment type="caution">
    <text evidence="1">The sequence shown here is derived from an EMBL/GenBank/DDBJ whole genome shotgun (WGS) entry which is preliminary data.</text>
</comment>
<dbReference type="EMBL" id="JABBJJ010000429">
    <property type="protein sequence ID" value="NMO22490.1"/>
    <property type="molecule type" value="Genomic_DNA"/>
</dbReference>
<keyword evidence="2" id="KW-1185">Reference proteome</keyword>
<proteinExistence type="predicted"/>
<evidence type="ECO:0000313" key="2">
    <source>
        <dbReference type="Proteomes" id="UP000518300"/>
    </source>
</evidence>
<reference evidence="1 2" key="1">
    <citation type="submission" date="2020-04" db="EMBL/GenBank/DDBJ databases">
        <title>Draft genome of Pyxidicoccus fallax type strain.</title>
        <authorList>
            <person name="Whitworth D.E."/>
        </authorList>
    </citation>
    <scope>NUCLEOTIDE SEQUENCE [LARGE SCALE GENOMIC DNA]</scope>
    <source>
        <strain evidence="1 2">DSM 14698</strain>
    </source>
</reference>
<sequence>MPMPLPTWNLTEQAERIVVGRVVRQWRVESTPWDGAPPSETENDRIIREALRELSSRERVDIEVLEVWKGAPAKTLTVIADPYWNLLGGALERYGKDHRLLLFLESSDEDWRTTGYLSDRRLEKTDVPAWRERVMSAVALQAFPPVNEAALVDWNALALLHPATRWDALDALYSSVLKGYRSDPRFRAPRPNPLSPVAQRRFAESFLADPGPPRSVSGMLLALDGYAHPEVDRVAARLIEEALRYEGEGKDAFYILWEAQDAMDLMVSRLGASGPGTERCVTGDKAREATPALTHCVHARWRQLRALLPKPSP</sequence>
<dbReference type="AlphaFoldDB" id="A0A848LY17"/>